<keyword evidence="1" id="KW-0732">Signal</keyword>
<dbReference type="RefSeq" id="WP_197904126.1">
    <property type="nucleotide sequence ID" value="NZ_JACSGR010000009.1"/>
</dbReference>
<sequence>MRQFLLTILFALSSIAAAQSTTDPLAGQNGTKYIGTDTFGNQVYSNLAWYPFNEDSAIYTTNFIFVHAGNSDGKIASISIPTILDTEEAGFNIVEATTLMEMSENNKNGLNQIYIVNCHTQQITDESGRSFQLNNMQGVHRTAANIACAIRRQGVTAKHQGLLSLIRQLTNGWNFQQILH</sequence>
<keyword evidence="3" id="KW-1185">Reference proteome</keyword>
<reference evidence="2 3" key="1">
    <citation type="submission" date="2020-09" db="EMBL/GenBank/DDBJ databases">
        <title>Eikenella S3660 sp. nov., isolated from a throat swab.</title>
        <authorList>
            <person name="Buhl M."/>
        </authorList>
    </citation>
    <scope>NUCLEOTIDE SEQUENCE [LARGE SCALE GENOMIC DNA]</scope>
    <source>
        <strain evidence="2 3">S3360</strain>
    </source>
</reference>
<evidence type="ECO:0000256" key="1">
    <source>
        <dbReference type="SAM" id="SignalP"/>
    </source>
</evidence>
<dbReference type="EMBL" id="JACSGR010000009">
    <property type="protein sequence ID" value="MBH5330288.1"/>
    <property type="molecule type" value="Genomic_DNA"/>
</dbReference>
<accession>A0ABS0NDC3</accession>
<organism evidence="2 3">
    <name type="scientific">Eikenella glucosivorans</name>
    <dbReference type="NCBI Taxonomy" id="2766967"/>
    <lineage>
        <taxon>Bacteria</taxon>
        <taxon>Pseudomonadati</taxon>
        <taxon>Pseudomonadota</taxon>
        <taxon>Betaproteobacteria</taxon>
        <taxon>Neisseriales</taxon>
        <taxon>Neisseriaceae</taxon>
        <taxon>Eikenella</taxon>
    </lineage>
</organism>
<name>A0ABS0NDC3_9NEIS</name>
<feature type="chain" id="PRO_5045133366" evidence="1">
    <location>
        <begin position="19"/>
        <end position="180"/>
    </location>
</feature>
<protein>
    <submittedName>
        <fullName evidence="2">Uncharacterized protein</fullName>
    </submittedName>
</protein>
<evidence type="ECO:0000313" key="2">
    <source>
        <dbReference type="EMBL" id="MBH5330288.1"/>
    </source>
</evidence>
<proteinExistence type="predicted"/>
<evidence type="ECO:0000313" key="3">
    <source>
        <dbReference type="Proteomes" id="UP000768471"/>
    </source>
</evidence>
<feature type="signal peptide" evidence="1">
    <location>
        <begin position="1"/>
        <end position="18"/>
    </location>
</feature>
<dbReference type="Proteomes" id="UP000768471">
    <property type="component" value="Unassembled WGS sequence"/>
</dbReference>
<comment type="caution">
    <text evidence="2">The sequence shown here is derived from an EMBL/GenBank/DDBJ whole genome shotgun (WGS) entry which is preliminary data.</text>
</comment>
<gene>
    <name evidence="2" type="ORF">H9Q10_11505</name>
</gene>